<reference evidence="2 3" key="1">
    <citation type="submission" date="2020-12" db="EMBL/GenBank/DDBJ databases">
        <title>Whole genome sequences of gut porcine anaerobes.</title>
        <authorList>
            <person name="Kubasova T."/>
            <person name="Jahodarova E."/>
            <person name="Rychlik I."/>
        </authorList>
    </citation>
    <scope>NUCLEOTIDE SEQUENCE [LARGE SCALE GENOMIC DNA]</scope>
    <source>
        <strain evidence="2 3">An867</strain>
    </source>
</reference>
<gene>
    <name evidence="2" type="ORF">JQM67_01490</name>
</gene>
<dbReference type="SUPFAM" id="SSF47413">
    <property type="entry name" value="lambda repressor-like DNA-binding domains"/>
    <property type="match status" value="1"/>
</dbReference>
<dbReference type="InterPro" id="IPR001387">
    <property type="entry name" value="Cro/C1-type_HTH"/>
</dbReference>
<dbReference type="Proteomes" id="UP001299220">
    <property type="component" value="Unassembled WGS sequence"/>
</dbReference>
<dbReference type="CDD" id="cd00093">
    <property type="entry name" value="HTH_XRE"/>
    <property type="match status" value="1"/>
</dbReference>
<protein>
    <submittedName>
        <fullName evidence="2">Helix-turn-helix domain-containing protein</fullName>
    </submittedName>
</protein>
<proteinExistence type="predicted"/>
<keyword evidence="3" id="KW-1185">Reference proteome</keyword>
<dbReference type="Pfam" id="PF13560">
    <property type="entry name" value="HTH_31"/>
    <property type="match status" value="1"/>
</dbReference>
<sequence length="111" mass="12338">MAKDKKAFGNFLREMIKQTGISQSAFYSAVEITKPYFYDILSGKVNPPPPDVQYKMLENLNLDEQQRNEFLNLAAEGRGEVPADIAKLIADHPAKLAIIRETLTSLLAAQG</sequence>
<feature type="domain" description="HTH cro/C1-type" evidence="1">
    <location>
        <begin position="11"/>
        <end position="67"/>
    </location>
</feature>
<evidence type="ECO:0000313" key="3">
    <source>
        <dbReference type="Proteomes" id="UP001299220"/>
    </source>
</evidence>
<dbReference type="RefSeq" id="WP_235322218.1">
    <property type="nucleotide sequence ID" value="NZ_JAFBIT010000001.1"/>
</dbReference>
<dbReference type="SMART" id="SM00530">
    <property type="entry name" value="HTH_XRE"/>
    <property type="match status" value="1"/>
</dbReference>
<comment type="caution">
    <text evidence="2">The sequence shown here is derived from an EMBL/GenBank/DDBJ whole genome shotgun (WGS) entry which is preliminary data.</text>
</comment>
<accession>A0ABS9CJN2</accession>
<organism evidence="2 3">
    <name type="scientific">Anaeromassilibacillus senegalensis</name>
    <dbReference type="NCBI Taxonomy" id="1673717"/>
    <lineage>
        <taxon>Bacteria</taxon>
        <taxon>Bacillati</taxon>
        <taxon>Bacillota</taxon>
        <taxon>Clostridia</taxon>
        <taxon>Eubacteriales</taxon>
        <taxon>Acutalibacteraceae</taxon>
        <taxon>Anaeromassilibacillus</taxon>
    </lineage>
</organism>
<dbReference type="EMBL" id="JAFBIT010000001">
    <property type="protein sequence ID" value="MCF2651284.1"/>
    <property type="molecule type" value="Genomic_DNA"/>
</dbReference>
<evidence type="ECO:0000313" key="2">
    <source>
        <dbReference type="EMBL" id="MCF2651284.1"/>
    </source>
</evidence>
<evidence type="ECO:0000259" key="1">
    <source>
        <dbReference type="SMART" id="SM00530"/>
    </source>
</evidence>
<dbReference type="InterPro" id="IPR010982">
    <property type="entry name" value="Lambda_DNA-bd_dom_sf"/>
</dbReference>
<name>A0ABS9CJN2_9FIRM</name>
<dbReference type="Gene3D" id="1.10.260.40">
    <property type="entry name" value="lambda repressor-like DNA-binding domains"/>
    <property type="match status" value="1"/>
</dbReference>